<feature type="signal peptide" evidence="3">
    <location>
        <begin position="1"/>
        <end position="21"/>
    </location>
</feature>
<dbReference type="InterPro" id="IPR015943">
    <property type="entry name" value="WD40/YVTN_repeat-like_dom_sf"/>
</dbReference>
<evidence type="ECO:0000259" key="4">
    <source>
        <dbReference type="Pfam" id="PF13449"/>
    </source>
</evidence>
<reference evidence="7 8" key="1">
    <citation type="submission" date="2019-08" db="EMBL/GenBank/DDBJ databases">
        <title>Seonamhaeicola sediminis sp. nov., isolated from marine sediment.</title>
        <authorList>
            <person name="Cao W.R."/>
        </authorList>
    </citation>
    <scope>NUCLEOTIDE SEQUENCE [LARGE SCALE GENOMIC DNA]</scope>
    <source>
        <strain evidence="7 8">B011</strain>
    </source>
</reference>
<feature type="domain" description="Choice-of-anchor I" evidence="6">
    <location>
        <begin position="680"/>
        <end position="936"/>
    </location>
</feature>
<evidence type="ECO:0000259" key="6">
    <source>
        <dbReference type="Pfam" id="PF22494"/>
    </source>
</evidence>
<evidence type="ECO:0000313" key="8">
    <source>
        <dbReference type="Proteomes" id="UP000323930"/>
    </source>
</evidence>
<evidence type="ECO:0000259" key="5">
    <source>
        <dbReference type="Pfam" id="PF18962"/>
    </source>
</evidence>
<dbReference type="InterPro" id="IPR011048">
    <property type="entry name" value="Haem_d1_sf"/>
</dbReference>
<dbReference type="PANTHER" id="PTHR46928:SF1">
    <property type="entry name" value="MESENCHYME-SPECIFIC CELL SURFACE GLYCOPROTEIN"/>
    <property type="match status" value="1"/>
</dbReference>
<comment type="caution">
    <text evidence="7">The sequence shown here is derived from an EMBL/GenBank/DDBJ whole genome shotgun (WGS) entry which is preliminary data.</text>
</comment>
<protein>
    <submittedName>
        <fullName evidence="7">T9SS type A sorting domain-containing protein</fullName>
    </submittedName>
</protein>
<feature type="compositionally biased region" description="Acidic residues" evidence="2">
    <location>
        <begin position="833"/>
        <end position="846"/>
    </location>
</feature>
<dbReference type="InterPro" id="IPR026444">
    <property type="entry name" value="Secre_tail"/>
</dbReference>
<accession>A0A5D0HWM8</accession>
<feature type="domain" description="Phytase-like" evidence="4">
    <location>
        <begin position="293"/>
        <end position="676"/>
    </location>
</feature>
<gene>
    <name evidence="7" type="ORF">FUA24_14550</name>
</gene>
<evidence type="ECO:0000256" key="1">
    <source>
        <dbReference type="ARBA" id="ARBA00022729"/>
    </source>
</evidence>
<dbReference type="EMBL" id="VSDQ01000679">
    <property type="protein sequence ID" value="TYA74537.1"/>
    <property type="molecule type" value="Genomic_DNA"/>
</dbReference>
<dbReference type="NCBIfam" id="TIGR04183">
    <property type="entry name" value="Por_Secre_tail"/>
    <property type="match status" value="1"/>
</dbReference>
<dbReference type="RefSeq" id="WP_148543567.1">
    <property type="nucleotide sequence ID" value="NZ_VSDQ01000679.1"/>
</dbReference>
<dbReference type="Pfam" id="PF13449">
    <property type="entry name" value="Phytase-like"/>
    <property type="match status" value="1"/>
</dbReference>
<feature type="domain" description="Choice-of-anchor I" evidence="6">
    <location>
        <begin position="27"/>
        <end position="263"/>
    </location>
</feature>
<feature type="domain" description="Secretion system C-terminal sorting" evidence="5">
    <location>
        <begin position="968"/>
        <end position="1027"/>
    </location>
</feature>
<dbReference type="AlphaFoldDB" id="A0A5D0HWM8"/>
<dbReference type="SUPFAM" id="SSF51004">
    <property type="entry name" value="C-terminal (heme d1) domain of cytochrome cd1-nitrite reductase"/>
    <property type="match status" value="1"/>
</dbReference>
<evidence type="ECO:0000313" key="7">
    <source>
        <dbReference type="EMBL" id="TYA74537.1"/>
    </source>
</evidence>
<dbReference type="Pfam" id="PF18962">
    <property type="entry name" value="Por_Secre_tail"/>
    <property type="match status" value="1"/>
</dbReference>
<evidence type="ECO:0000256" key="2">
    <source>
        <dbReference type="SAM" id="MobiDB-lite"/>
    </source>
</evidence>
<dbReference type="InterPro" id="IPR055188">
    <property type="entry name" value="Choice_anch_I"/>
</dbReference>
<keyword evidence="1 3" id="KW-0732">Signal</keyword>
<keyword evidence="8" id="KW-1185">Reference proteome</keyword>
<name>A0A5D0HWM8_9FLAO</name>
<dbReference type="Pfam" id="PF22494">
    <property type="entry name" value="choice_anch_I"/>
    <property type="match status" value="2"/>
</dbReference>
<dbReference type="InterPro" id="IPR027372">
    <property type="entry name" value="Phytase-like_dom"/>
</dbReference>
<dbReference type="PANTHER" id="PTHR46928">
    <property type="entry name" value="MESENCHYME-SPECIFIC CELL SURFACE GLYCOPROTEIN"/>
    <property type="match status" value="1"/>
</dbReference>
<dbReference type="OrthoDB" id="9803927at2"/>
<dbReference type="Gene3D" id="2.130.10.10">
    <property type="entry name" value="YVTN repeat-like/Quinoprotein amine dehydrogenase"/>
    <property type="match status" value="1"/>
</dbReference>
<dbReference type="InterPro" id="IPR052956">
    <property type="entry name" value="Mesenchyme-surface_protein"/>
</dbReference>
<sequence length="1034" mass="112075">MKKITLIASLLALAVTFTAKSQTPLKHLASYYTNEEGSAETVAHDVANQQAFFTNSATNSFTIVDISTPANPTLVKNVDLSAYGAGPNSIAIAGNVAAVAVEADSKQDPGKVVFFDLDGNFLKEVTAGALPDMITFTPDGKKLLVANEGEPSDDYTNDPEGSITVVDLTSGVMNASVSHITLGSYNDKRASLENKGIRIFGNNGASCVAQDLEPEFITVVEDGTKAYVNCQENNAFIVLDLTNNSILDILPLGYKNHLLGTPTVESFIVNDLVASWPELGTPVYDGGQAPVMLGGFSGLYYDAPSCTDETAVFYAVPDRGPNDGPVGKSSVTPSTSQNLRPFKLPNYQGRIAKFTINRTTGAVTLDDQILLTRKDGVTPITGKGNIPGFDEVPVTYTDASTTYGNTDYVGADSEEFHALPYDEFGGDFEGVLIDKNRNFWMCDEYRPAIYNFDSNGKLIERYVPQGTSMLGTVPQPKGTYGAETLPAVYSKRRANRGFEAIAYDETKDVIYAFIQSPLYNPSSVTKNNSDVIRILGISCANGAPVEEYVYLLERNKDAGYSSSRVDKIGDAVYTGDGKFLVIERDSEGPTVETGKKYVFEIDINYATNILDTNCGLPIGKELEEMTADEIASAGVHVVHKTKVVNLPSVGYQGSDKSEGIALLPNNEIAVINDNDFGLAGAGITDNSVLGIISFANDYGFDASNKDDKINIAQHPTLGMFMPDAIASYSLNGVDYIVTANEGDARDYNGYSEEERVKDLTLNESYYPNADALQENEDLGRLKTTTATGDYNKDGVIEQIYSYGARSFSIFDEYGNLVFDSADSFGQNIKSEEPELFNEDDGDFDDRSDDKGGEPEAVAIGTIDGITYAFVGLERQSAILVYDITDPKNAEFVTYYKDNRTSGDISPEIIKFIPATDSPNAKNLLLVGYEVSGSLGVIQLDAEMLYAMATRRSQGSLSLDNVSKNSFKMYPNPVVDTNLKFSKVLSGAIYNINGQEVMKFENKSVLDVSELTSGIYIVKAKDEQNVEGAKRFVKF</sequence>
<feature type="chain" id="PRO_5022694734" evidence="3">
    <location>
        <begin position="22"/>
        <end position="1034"/>
    </location>
</feature>
<dbReference type="Proteomes" id="UP000323930">
    <property type="component" value="Unassembled WGS sequence"/>
</dbReference>
<organism evidence="7 8">
    <name type="scientific">Seonamhaeicola marinus</name>
    <dbReference type="NCBI Taxonomy" id="1912246"/>
    <lineage>
        <taxon>Bacteria</taxon>
        <taxon>Pseudomonadati</taxon>
        <taxon>Bacteroidota</taxon>
        <taxon>Flavobacteriia</taxon>
        <taxon>Flavobacteriales</taxon>
        <taxon>Flavobacteriaceae</taxon>
    </lineage>
</organism>
<evidence type="ECO:0000256" key="3">
    <source>
        <dbReference type="SAM" id="SignalP"/>
    </source>
</evidence>
<feature type="region of interest" description="Disordered" evidence="2">
    <location>
        <begin position="831"/>
        <end position="853"/>
    </location>
</feature>
<proteinExistence type="predicted"/>